<organism evidence="1 2">
    <name type="scientific">Mucilaginibacter dorajii</name>
    <dbReference type="NCBI Taxonomy" id="692994"/>
    <lineage>
        <taxon>Bacteria</taxon>
        <taxon>Pseudomonadati</taxon>
        <taxon>Bacteroidota</taxon>
        <taxon>Sphingobacteriia</taxon>
        <taxon>Sphingobacteriales</taxon>
        <taxon>Sphingobacteriaceae</taxon>
        <taxon>Mucilaginibacter</taxon>
    </lineage>
</organism>
<keyword evidence="2" id="KW-1185">Reference proteome</keyword>
<comment type="caution">
    <text evidence="1">The sequence shown here is derived from an EMBL/GenBank/DDBJ whole genome shotgun (WGS) entry which is preliminary data.</text>
</comment>
<sequence length="60" mass="6843">MIMGLNLFYIETQYFASPAIQGGFANAIYIFDLNNLTCKYDLHAGDAKYCVSTKEFKKHL</sequence>
<reference evidence="2" key="1">
    <citation type="journal article" date="2019" name="Int. J. Syst. Evol. Microbiol.">
        <title>The Global Catalogue of Microorganisms (GCM) 10K type strain sequencing project: providing services to taxonomists for standard genome sequencing and annotation.</title>
        <authorList>
            <consortium name="The Broad Institute Genomics Platform"/>
            <consortium name="The Broad Institute Genome Sequencing Center for Infectious Disease"/>
            <person name="Wu L."/>
            <person name="Ma J."/>
        </authorList>
    </citation>
    <scope>NUCLEOTIDE SEQUENCE [LARGE SCALE GENOMIC DNA]</scope>
    <source>
        <strain evidence="2">JCM 16601</strain>
    </source>
</reference>
<dbReference type="Proteomes" id="UP001500742">
    <property type="component" value="Unassembled WGS sequence"/>
</dbReference>
<protein>
    <submittedName>
        <fullName evidence="1">Uncharacterized protein</fullName>
    </submittedName>
</protein>
<accession>A0ABP7PN15</accession>
<evidence type="ECO:0000313" key="2">
    <source>
        <dbReference type="Proteomes" id="UP001500742"/>
    </source>
</evidence>
<name>A0ABP7PN15_9SPHI</name>
<evidence type="ECO:0000313" key="1">
    <source>
        <dbReference type="EMBL" id="GAA3968373.1"/>
    </source>
</evidence>
<gene>
    <name evidence="1" type="ORF">GCM10022210_16550</name>
</gene>
<dbReference type="EMBL" id="BAAAZC010000010">
    <property type="protein sequence ID" value="GAA3968373.1"/>
    <property type="molecule type" value="Genomic_DNA"/>
</dbReference>
<proteinExistence type="predicted"/>